<accession>B4VKD9</accession>
<dbReference type="Pfam" id="PF13180">
    <property type="entry name" value="PDZ_2"/>
    <property type="match status" value="1"/>
</dbReference>
<dbReference type="Gene3D" id="2.30.42.10">
    <property type="match status" value="1"/>
</dbReference>
<dbReference type="InterPro" id="IPR001478">
    <property type="entry name" value="PDZ"/>
</dbReference>
<dbReference type="Gene3D" id="2.40.10.10">
    <property type="entry name" value="Trypsin-like serine proteases"/>
    <property type="match status" value="2"/>
</dbReference>
<feature type="domain" description="PDZ" evidence="4">
    <location>
        <begin position="282"/>
        <end position="382"/>
    </location>
</feature>
<evidence type="ECO:0000256" key="1">
    <source>
        <dbReference type="ARBA" id="ARBA00010541"/>
    </source>
</evidence>
<organism evidence="5 6">
    <name type="scientific">Coleofasciculus chthonoplastes PCC 7420</name>
    <dbReference type="NCBI Taxonomy" id="118168"/>
    <lineage>
        <taxon>Bacteria</taxon>
        <taxon>Bacillati</taxon>
        <taxon>Cyanobacteriota</taxon>
        <taxon>Cyanophyceae</taxon>
        <taxon>Coleofasciculales</taxon>
        <taxon>Coleofasciculaceae</taxon>
        <taxon>Coleofasciculus</taxon>
    </lineage>
</organism>
<dbReference type="RefSeq" id="WP_006098901.1">
    <property type="nucleotide sequence ID" value="NZ_DS989843.1"/>
</dbReference>
<dbReference type="PROSITE" id="PS50106">
    <property type="entry name" value="PDZ"/>
    <property type="match status" value="1"/>
</dbReference>
<evidence type="ECO:0000313" key="6">
    <source>
        <dbReference type="Proteomes" id="UP000003835"/>
    </source>
</evidence>
<dbReference type="HOGENOM" id="CLU_020120_1_2_3"/>
<reference evidence="5 6" key="1">
    <citation type="submission" date="2008-07" db="EMBL/GenBank/DDBJ databases">
        <authorList>
            <person name="Tandeau de Marsac N."/>
            <person name="Ferriera S."/>
            <person name="Johnson J."/>
            <person name="Kravitz S."/>
            <person name="Beeson K."/>
            <person name="Sutton G."/>
            <person name="Rogers Y.-H."/>
            <person name="Friedman R."/>
            <person name="Frazier M."/>
            <person name="Venter J.C."/>
        </authorList>
    </citation>
    <scope>NUCLEOTIDE SEQUENCE [LARGE SCALE GENOMIC DNA]</scope>
    <source>
        <strain evidence="5 6">PCC 7420</strain>
    </source>
</reference>
<keyword evidence="6" id="KW-1185">Reference proteome</keyword>
<dbReference type="NCBIfam" id="NF041521">
    <property type="entry name" value="HhoA_HhoB_HtrA"/>
    <property type="match status" value="1"/>
</dbReference>
<dbReference type="InterPro" id="IPR036034">
    <property type="entry name" value="PDZ_sf"/>
</dbReference>
<dbReference type="eggNOG" id="COG0265">
    <property type="taxonomic scope" value="Bacteria"/>
</dbReference>
<evidence type="ECO:0000256" key="2">
    <source>
        <dbReference type="ARBA" id="ARBA00022670"/>
    </source>
</evidence>
<dbReference type="InterPro" id="IPR043504">
    <property type="entry name" value="Peptidase_S1_PA_chymotrypsin"/>
</dbReference>
<keyword evidence="3" id="KW-0378">Hydrolase</keyword>
<comment type="similarity">
    <text evidence="1">Belongs to the peptidase S1C family.</text>
</comment>
<dbReference type="MEROPS" id="S01.482"/>
<keyword evidence="2" id="KW-0645">Protease</keyword>
<dbReference type="AlphaFoldDB" id="B4VKD9"/>
<evidence type="ECO:0000259" key="4">
    <source>
        <dbReference type="PROSITE" id="PS50106"/>
    </source>
</evidence>
<dbReference type="InterPro" id="IPR001940">
    <property type="entry name" value="Peptidase_S1C"/>
</dbReference>
<dbReference type="InterPro" id="IPR009003">
    <property type="entry name" value="Peptidase_S1_PA"/>
</dbReference>
<dbReference type="PANTHER" id="PTHR22939:SF129">
    <property type="entry name" value="SERINE PROTEASE HTRA2, MITOCHONDRIAL"/>
    <property type="match status" value="1"/>
</dbReference>
<dbReference type="GO" id="GO:0004252">
    <property type="term" value="F:serine-type endopeptidase activity"/>
    <property type="evidence" value="ECO:0007669"/>
    <property type="project" value="InterPro"/>
</dbReference>
<dbReference type="Proteomes" id="UP000003835">
    <property type="component" value="Unassembled WGS sequence"/>
</dbReference>
<dbReference type="GO" id="GO:0006508">
    <property type="term" value="P:proteolysis"/>
    <property type="evidence" value="ECO:0007669"/>
    <property type="project" value="UniProtKB-KW"/>
</dbReference>
<evidence type="ECO:0000313" key="5">
    <source>
        <dbReference type="EMBL" id="EDX77640.1"/>
    </source>
</evidence>
<dbReference type="OrthoDB" id="495674at2"/>
<dbReference type="PANTHER" id="PTHR22939">
    <property type="entry name" value="SERINE PROTEASE FAMILY S1C HTRA-RELATED"/>
    <property type="match status" value="1"/>
</dbReference>
<sequence>MRLTTLFPRLRQISAYLIAIATGVLLTVGFYNVSPSHAEPILTNEPESPIVLAQRPPITNIGGSFVTAAVNQVGPAVVRIDTERTVTRRLDPFFDDPFFRRFFGEDAFPQMPQERRLRGQGSGFIIDPTGVVVTNAHVVDRADKVTVILKDGRQFEGNVQGVDEITDLAVVKIDGNNLPVVTLGDSTNVQVGDWAIAVGNPLGLDNTVTLGIISTLQRSSAEAGIPEKRLDFIQTDAAINPGNSGGPLLNQQGQVIGINTAIRADAMGIGFAIPINKAKEITAKLMRGEKVVHPFIGIRMTTLTPQLAQENNRDPNSSFMVPEVNGVLVVQVVPDSPAAAGGMRRGDVVTAINGQSVTSAEQLQRLVENSGVNQVLQIKVVRGNQTKTLSVRTREMQETT</sequence>
<dbReference type="SMART" id="SM00228">
    <property type="entry name" value="PDZ"/>
    <property type="match status" value="1"/>
</dbReference>
<name>B4VKD9_9CYAN</name>
<protein>
    <submittedName>
        <fullName evidence="5">Trypsin domain protein</fullName>
    </submittedName>
</protein>
<dbReference type="EMBL" id="DS989843">
    <property type="protein sequence ID" value="EDX77640.1"/>
    <property type="molecule type" value="Genomic_DNA"/>
</dbReference>
<dbReference type="InterPro" id="IPR048172">
    <property type="entry name" value="HhoA_HhoB_HtrA-like"/>
</dbReference>
<gene>
    <name evidence="5" type="ORF">MC7420_2964</name>
</gene>
<dbReference type="STRING" id="118168.MC7420_2964"/>
<dbReference type="SUPFAM" id="SSF50156">
    <property type="entry name" value="PDZ domain-like"/>
    <property type="match status" value="1"/>
</dbReference>
<evidence type="ECO:0000256" key="3">
    <source>
        <dbReference type="ARBA" id="ARBA00022801"/>
    </source>
</evidence>
<dbReference type="PRINTS" id="PR00834">
    <property type="entry name" value="PROTEASES2C"/>
</dbReference>
<dbReference type="Pfam" id="PF13365">
    <property type="entry name" value="Trypsin_2"/>
    <property type="match status" value="1"/>
</dbReference>
<proteinExistence type="inferred from homology"/>
<dbReference type="SUPFAM" id="SSF50494">
    <property type="entry name" value="Trypsin-like serine proteases"/>
    <property type="match status" value="1"/>
</dbReference>